<dbReference type="Proteomes" id="UP000464688">
    <property type="component" value="Chromosome"/>
</dbReference>
<name>A0AAJ4E2A2_PSESX</name>
<protein>
    <submittedName>
        <fullName evidence="1">Uncharacterized protein</fullName>
    </submittedName>
</protein>
<proteinExistence type="predicted"/>
<dbReference type="AlphaFoldDB" id="A0AAJ4E2A2"/>
<gene>
    <name evidence="1" type="ORF">N026_00160</name>
</gene>
<evidence type="ECO:0000313" key="1">
    <source>
        <dbReference type="EMBL" id="QHF06001.1"/>
    </source>
</evidence>
<dbReference type="EMBL" id="CP047267">
    <property type="protein sequence ID" value="QHF06001.1"/>
    <property type="molecule type" value="Genomic_DNA"/>
</dbReference>
<evidence type="ECO:0000313" key="2">
    <source>
        <dbReference type="Proteomes" id="UP000464688"/>
    </source>
</evidence>
<accession>A0AAJ4E2A2</accession>
<organism evidence="1 2">
    <name type="scientific">Pseudomonas syringae UB303</name>
    <dbReference type="NCBI Taxonomy" id="1357287"/>
    <lineage>
        <taxon>Bacteria</taxon>
        <taxon>Pseudomonadati</taxon>
        <taxon>Pseudomonadota</taxon>
        <taxon>Gammaproteobacteria</taxon>
        <taxon>Pseudomonadales</taxon>
        <taxon>Pseudomonadaceae</taxon>
        <taxon>Pseudomonas</taxon>
        <taxon>Pseudomonas syringae</taxon>
    </lineage>
</organism>
<sequence length="198" mass="22508">MTKSTTAHSPLAAHNQFKEIIVPTTVIEVIDTSIKIGLGGLIGFASTYVVTKLNHGHDAKKDVIKRRYDALEQVAAHIEEFSHVALKYWALVVECVRIENANKEWPKERAEQLELVKAEYFSEAKNITIAESKLLLLGLEPASAQLRKYTNFLKTLRRTYYVGKPGLTEEKMDSAREELLRLRQEFFSELSLAYKKGL</sequence>
<reference evidence="1 2" key="1">
    <citation type="journal article" date="2014" name="Genome Announc.">
        <title>Draft Genome Sequences of a Phylogenetically Diverse Suite of Pseudomonas syringae Strains from Multiple Source Populations.</title>
        <authorList>
            <person name="Baltrus D.A."/>
            <person name="Yourstone S."/>
            <person name="Lind A."/>
            <person name="Guilbaud C."/>
            <person name="Sands D.C."/>
            <person name="Jones C.D."/>
            <person name="Morris C.E."/>
            <person name="Dangl J.L."/>
        </authorList>
    </citation>
    <scope>NUCLEOTIDE SEQUENCE [LARGE SCALE GENOMIC DNA]</scope>
    <source>
        <strain evidence="1 2">UB303</strain>
    </source>
</reference>